<dbReference type="Proteomes" id="UP000121784">
    <property type="component" value="Segment"/>
</dbReference>
<dbReference type="EMBL" id="KM595078">
    <property type="protein sequence ID" value="AIT70636.1"/>
    <property type="molecule type" value="Genomic_DNA"/>
</dbReference>
<name>A0A097IVM8_9POXV</name>
<accession>A0A097IVM8</accession>
<organism evidence="1 2">
    <name type="scientific">Cotia virus</name>
    <dbReference type="NCBI Taxonomy" id="39444"/>
    <lineage>
        <taxon>Viruses</taxon>
        <taxon>Varidnaviria</taxon>
        <taxon>Bamfordvirae</taxon>
        <taxon>Nucleocytoviricota</taxon>
        <taxon>Pokkesviricetes</taxon>
        <taxon>Chitovirales</taxon>
        <taxon>Poxviridae</taxon>
        <taxon>Chordopoxvirinae</taxon>
        <taxon>Oryzopoxvirus</taxon>
        <taxon>Oryzopoxvirus cotia</taxon>
    </lineage>
</organism>
<protein>
    <submittedName>
        <fullName evidence="1">Uncharacterized protein</fullName>
    </submittedName>
</protein>
<gene>
    <name evidence="1" type="primary">21</name>
</gene>
<evidence type="ECO:0000313" key="1">
    <source>
        <dbReference type="EMBL" id="AIT70636.1"/>
    </source>
</evidence>
<evidence type="ECO:0000313" key="2">
    <source>
        <dbReference type="Proteomes" id="UP000121784"/>
    </source>
</evidence>
<reference evidence="1 2" key="1">
    <citation type="submission" date="2014-09" db="EMBL/GenBank/DDBJ databases">
        <title>Complete Genome Sequence of the Embu Virus Strain SPAn 880.</title>
        <authorList>
            <person name="Ibrahim M.S."/>
            <person name="Antwerpen M.H."/>
            <person name="Georgi E."/>
            <person name="Vette P."/>
            <person name="Zoeller G."/>
            <person name="Meyer H."/>
        </authorList>
    </citation>
    <scope>NUCLEOTIDE SEQUENCE [LARGE SCALE GENOMIC DNA]</scope>
    <source>
        <strain evidence="1">SPAn880</strain>
    </source>
</reference>
<proteinExistence type="predicted"/>
<sequence length="64" mass="7374">MSIILYHFYNIIDKLIFVKKNNIIQIFRVPEETPPLTPPLTPLFTPPPPRDVYVLDPLTVPSCP</sequence>